<gene>
    <name evidence="9" type="ORF">CA54_53580</name>
</gene>
<evidence type="ECO:0000256" key="8">
    <source>
        <dbReference type="SAM" id="Phobius"/>
    </source>
</evidence>
<protein>
    <submittedName>
        <fullName evidence="9">Transmembrane exosortase</fullName>
    </submittedName>
</protein>
<evidence type="ECO:0000256" key="6">
    <source>
        <dbReference type="ARBA" id="ARBA00022989"/>
    </source>
</evidence>
<feature type="transmembrane region" description="Helical" evidence="8">
    <location>
        <begin position="240"/>
        <end position="260"/>
    </location>
</feature>
<keyword evidence="3" id="KW-0645">Protease</keyword>
<feature type="transmembrane region" description="Helical" evidence="8">
    <location>
        <begin position="121"/>
        <end position="141"/>
    </location>
</feature>
<feature type="transmembrane region" description="Helical" evidence="8">
    <location>
        <begin position="69"/>
        <end position="85"/>
    </location>
</feature>
<dbReference type="EMBL" id="SJPP01000003">
    <property type="protein sequence ID" value="TWU06954.1"/>
    <property type="molecule type" value="Genomic_DNA"/>
</dbReference>
<accession>A0A5C6B8V9</accession>
<keyword evidence="4 8" id="KW-0812">Transmembrane</keyword>
<dbReference type="InterPro" id="IPR013426">
    <property type="entry name" value="EpsH-like"/>
</dbReference>
<evidence type="ECO:0000256" key="2">
    <source>
        <dbReference type="ARBA" id="ARBA00022475"/>
    </source>
</evidence>
<dbReference type="NCBIfam" id="TIGR02602">
    <property type="entry name" value="8TM_EpsH"/>
    <property type="match status" value="1"/>
</dbReference>
<dbReference type="InterPro" id="IPR019127">
    <property type="entry name" value="Exosortase"/>
</dbReference>
<evidence type="ECO:0000256" key="4">
    <source>
        <dbReference type="ARBA" id="ARBA00022692"/>
    </source>
</evidence>
<feature type="transmembrane region" description="Helical" evidence="8">
    <location>
        <begin position="147"/>
        <end position="169"/>
    </location>
</feature>
<keyword evidence="7 8" id="KW-0472">Membrane</keyword>
<keyword evidence="2" id="KW-1003">Cell membrane</keyword>
<feature type="transmembrane region" description="Helical" evidence="8">
    <location>
        <begin position="37"/>
        <end position="57"/>
    </location>
</feature>
<dbReference type="NCBIfam" id="TIGR04178">
    <property type="entry name" value="exo_archaeo"/>
    <property type="match status" value="1"/>
</dbReference>
<evidence type="ECO:0000313" key="9">
    <source>
        <dbReference type="EMBL" id="TWU06954.1"/>
    </source>
</evidence>
<dbReference type="GO" id="GO:0008233">
    <property type="term" value="F:peptidase activity"/>
    <property type="evidence" value="ECO:0007669"/>
    <property type="project" value="UniProtKB-KW"/>
</dbReference>
<evidence type="ECO:0000256" key="5">
    <source>
        <dbReference type="ARBA" id="ARBA00022801"/>
    </source>
</evidence>
<dbReference type="GO" id="GO:0005886">
    <property type="term" value="C:plasma membrane"/>
    <property type="evidence" value="ECO:0007669"/>
    <property type="project" value="UniProtKB-SubCell"/>
</dbReference>
<feature type="transmembrane region" description="Helical" evidence="8">
    <location>
        <begin position="97"/>
        <end position="114"/>
    </location>
</feature>
<evidence type="ECO:0000313" key="10">
    <source>
        <dbReference type="Proteomes" id="UP000320735"/>
    </source>
</evidence>
<dbReference type="OrthoDB" id="9797363at2"/>
<comment type="subcellular location">
    <subcellularLocation>
        <location evidence="1">Cell membrane</location>
        <topology evidence="1">Multi-pass membrane protein</topology>
    </subcellularLocation>
</comment>
<evidence type="ECO:0000256" key="3">
    <source>
        <dbReference type="ARBA" id="ARBA00022670"/>
    </source>
</evidence>
<keyword evidence="5" id="KW-0378">Hydrolase</keyword>
<dbReference type="Pfam" id="PF09721">
    <property type="entry name" value="Exosortase_EpsH"/>
    <property type="match status" value="1"/>
</dbReference>
<proteinExistence type="predicted"/>
<evidence type="ECO:0000256" key="7">
    <source>
        <dbReference type="ARBA" id="ARBA00023136"/>
    </source>
</evidence>
<dbReference type="Proteomes" id="UP000320735">
    <property type="component" value="Unassembled WGS sequence"/>
</dbReference>
<name>A0A5C6B8V9_9PLAN</name>
<keyword evidence="10" id="KW-1185">Reference proteome</keyword>
<keyword evidence="6 8" id="KW-1133">Transmembrane helix</keyword>
<dbReference type="RefSeq" id="WP_146373787.1">
    <property type="nucleotide sequence ID" value="NZ_SJPP01000003.1"/>
</dbReference>
<feature type="transmembrane region" description="Helical" evidence="8">
    <location>
        <begin position="214"/>
        <end position="233"/>
    </location>
</feature>
<sequence>MTKPQNNTRPQPAEQTVSHKNNDSISALMLAMPSRGILIGSVALAVVFLWSYFSSIAHLAHRWNNEADYTHGFLVPFVSLFLLWHRRSMMPVTPFSGSWWGVLFLLMSACMRFASIWGGYALLDPLSLLPCLAGVVLVLGGGKAFRWAWPSIAFLFFMIPLPGAVAGMLKNPLQRVATDVSTFLLQSFGIPAISRGNVIWLSHGKIGVVEACSGLRMLTLFFAFTIAAALVVRRPLWEKIFVAMSAIVIAIIANVIRITATAIIHEYFDAEIADVVFHDLAGWLMMPLAMVLLILELICLSKAFVPRAKGPLSPLQSRLKGA</sequence>
<dbReference type="AlphaFoldDB" id="A0A5C6B8V9"/>
<comment type="caution">
    <text evidence="9">The sequence shown here is derived from an EMBL/GenBank/DDBJ whole genome shotgun (WGS) entry which is preliminary data.</text>
</comment>
<dbReference type="InterPro" id="IPR026392">
    <property type="entry name" value="Exo/Archaeosortase_dom"/>
</dbReference>
<dbReference type="GO" id="GO:0006508">
    <property type="term" value="P:proteolysis"/>
    <property type="evidence" value="ECO:0007669"/>
    <property type="project" value="UniProtKB-KW"/>
</dbReference>
<reference evidence="9 10" key="1">
    <citation type="submission" date="2019-02" db="EMBL/GenBank/DDBJ databases">
        <title>Deep-cultivation of Planctomycetes and their phenomic and genomic characterization uncovers novel biology.</title>
        <authorList>
            <person name="Wiegand S."/>
            <person name="Jogler M."/>
            <person name="Boedeker C."/>
            <person name="Pinto D."/>
            <person name="Vollmers J."/>
            <person name="Rivas-Marin E."/>
            <person name="Kohn T."/>
            <person name="Peeters S.H."/>
            <person name="Heuer A."/>
            <person name="Rast P."/>
            <person name="Oberbeckmann S."/>
            <person name="Bunk B."/>
            <person name="Jeske O."/>
            <person name="Meyerdierks A."/>
            <person name="Storesund J.E."/>
            <person name="Kallscheuer N."/>
            <person name="Luecker S."/>
            <person name="Lage O.M."/>
            <person name="Pohl T."/>
            <person name="Merkel B.J."/>
            <person name="Hornburger P."/>
            <person name="Mueller R.-W."/>
            <person name="Bruemmer F."/>
            <person name="Labrenz M."/>
            <person name="Spormann A.M."/>
            <person name="Op Den Camp H."/>
            <person name="Overmann J."/>
            <person name="Amann R."/>
            <person name="Jetten M.S.M."/>
            <person name="Mascher T."/>
            <person name="Medema M.H."/>
            <person name="Devos D.P."/>
            <person name="Kaster A.-K."/>
            <person name="Ovreas L."/>
            <person name="Rohde M."/>
            <person name="Galperin M.Y."/>
            <person name="Jogler C."/>
        </authorList>
    </citation>
    <scope>NUCLEOTIDE SEQUENCE [LARGE SCALE GENOMIC DNA]</scope>
    <source>
        <strain evidence="9 10">CA54</strain>
    </source>
</reference>
<evidence type="ECO:0000256" key="1">
    <source>
        <dbReference type="ARBA" id="ARBA00004651"/>
    </source>
</evidence>
<feature type="transmembrane region" description="Helical" evidence="8">
    <location>
        <begin position="280"/>
        <end position="300"/>
    </location>
</feature>
<organism evidence="9 10">
    <name type="scientific">Symmachiella macrocystis</name>
    <dbReference type="NCBI Taxonomy" id="2527985"/>
    <lineage>
        <taxon>Bacteria</taxon>
        <taxon>Pseudomonadati</taxon>
        <taxon>Planctomycetota</taxon>
        <taxon>Planctomycetia</taxon>
        <taxon>Planctomycetales</taxon>
        <taxon>Planctomycetaceae</taxon>
        <taxon>Symmachiella</taxon>
    </lineage>
</organism>